<evidence type="ECO:0000313" key="5">
    <source>
        <dbReference type="Proteomes" id="UP000000589"/>
    </source>
</evidence>
<dbReference type="SUPFAM" id="SSF46785">
    <property type="entry name" value="Winged helix' DNA-binding domain"/>
    <property type="match status" value="1"/>
</dbReference>
<feature type="region of interest" description="Disordered" evidence="1">
    <location>
        <begin position="32"/>
        <end position="51"/>
    </location>
</feature>
<dbReference type="ExpressionAtlas" id="D6RH71">
    <property type="expression patterns" value="baseline and differential"/>
</dbReference>
<dbReference type="InterPro" id="IPR001346">
    <property type="entry name" value="Interferon_reg_fact_DNA-bd_dom"/>
</dbReference>
<dbReference type="GO" id="GO:0000976">
    <property type="term" value="F:transcription cis-regulatory region binding"/>
    <property type="evidence" value="ECO:0007669"/>
    <property type="project" value="InterPro"/>
</dbReference>
<gene>
    <name evidence="3 4" type="primary">Irf1</name>
</gene>
<dbReference type="InterPro" id="IPR036388">
    <property type="entry name" value="WH-like_DNA-bd_sf"/>
</dbReference>
<dbReference type="AlphaFoldDB" id="D6RH71"/>
<dbReference type="PROSITE" id="PS51507">
    <property type="entry name" value="IRF_2"/>
    <property type="match status" value="1"/>
</dbReference>
<reference evidence="3 5" key="2">
    <citation type="journal article" date="2011" name="PLoS Biol.">
        <title>Modernizing reference genome assemblies.</title>
        <authorList>
            <person name="Church D.M."/>
            <person name="Schneider V.A."/>
            <person name="Graves T."/>
            <person name="Auger K."/>
            <person name="Cunningham F."/>
            <person name="Bouk N."/>
            <person name="Chen H.C."/>
            <person name="Agarwala R."/>
            <person name="McLaren W.M."/>
            <person name="Ritchie G.R."/>
            <person name="Albracht D."/>
            <person name="Kremitzki M."/>
            <person name="Rock S."/>
            <person name="Kotkiewicz H."/>
            <person name="Kremitzki C."/>
            <person name="Wollam A."/>
            <person name="Trani L."/>
            <person name="Fulton L."/>
            <person name="Fulton R."/>
            <person name="Matthews L."/>
            <person name="Whitehead S."/>
            <person name="Chow W."/>
            <person name="Torrance J."/>
            <person name="Dunn M."/>
            <person name="Harden G."/>
            <person name="Threadgold G."/>
            <person name="Wood J."/>
            <person name="Collins J."/>
            <person name="Heath P."/>
            <person name="Griffiths G."/>
            <person name="Pelan S."/>
            <person name="Grafham D."/>
            <person name="Eichler E.E."/>
            <person name="Weinstock G."/>
            <person name="Mardis E.R."/>
            <person name="Wilson R.K."/>
            <person name="Howe K."/>
            <person name="Flicek P."/>
            <person name="Hubbard T."/>
        </authorList>
    </citation>
    <scope>NUCLEOTIDE SEQUENCE [LARGE SCALE GENOMIC DNA]</scope>
    <source>
        <strain evidence="3 5">C57BL/6J</strain>
    </source>
</reference>
<dbReference type="Gene3D" id="1.10.10.10">
    <property type="entry name" value="Winged helix-like DNA-binding domain superfamily/Winged helix DNA-binding domain"/>
    <property type="match status" value="1"/>
</dbReference>
<reference evidence="3 5" key="1">
    <citation type="journal article" date="2009" name="PLoS Biol.">
        <title>Lineage-specific biology revealed by a finished genome assembly of the mouse.</title>
        <authorList>
            <consortium name="Mouse Genome Sequencing Consortium"/>
            <person name="Church D.M."/>
            <person name="Goodstadt L."/>
            <person name="Hillier L.W."/>
            <person name="Zody M.C."/>
            <person name="Goldstein S."/>
            <person name="She X."/>
            <person name="Bult C.J."/>
            <person name="Agarwala R."/>
            <person name="Cherry J.L."/>
            <person name="DiCuccio M."/>
            <person name="Hlavina W."/>
            <person name="Kapustin Y."/>
            <person name="Meric P."/>
            <person name="Maglott D."/>
            <person name="Birtle Z."/>
            <person name="Marques A.C."/>
            <person name="Graves T."/>
            <person name="Zhou S."/>
            <person name="Teague B."/>
            <person name="Potamousis K."/>
            <person name="Churas C."/>
            <person name="Place M."/>
            <person name="Herschleb J."/>
            <person name="Runnheim R."/>
            <person name="Forrest D."/>
            <person name="Amos-Landgraf J."/>
            <person name="Schwartz D.C."/>
            <person name="Cheng Z."/>
            <person name="Lindblad-Toh K."/>
            <person name="Eichler E.E."/>
            <person name="Ponting C.P."/>
        </authorList>
    </citation>
    <scope>NUCLEOTIDE SEQUENCE [LARGE SCALE GENOMIC DNA]</scope>
    <source>
        <strain evidence="3 5">C57BL/6J</strain>
    </source>
</reference>
<dbReference type="Bgee" id="ENSMUSG00000018899">
    <property type="expression patterns" value="Expressed in small intestine Peyer's patch and 259 other cell types or tissues"/>
</dbReference>
<name>D6RH71_MOUSE</name>
<evidence type="ECO:0000313" key="4">
    <source>
        <dbReference type="MGI" id="MGI:96590"/>
    </source>
</evidence>
<keyword evidence="5" id="KW-1185">Reference proteome</keyword>
<feature type="domain" description="IRF tryptophan pentad repeat" evidence="2">
    <location>
        <begin position="5"/>
        <end position="51"/>
    </location>
</feature>
<reference evidence="3" key="3">
    <citation type="submission" date="2025-08" db="UniProtKB">
        <authorList>
            <consortium name="Ensembl"/>
        </authorList>
    </citation>
    <scope>IDENTIFICATION</scope>
    <source>
        <strain evidence="3">C57BL/6J</strain>
    </source>
</reference>
<dbReference type="Proteomes" id="UP000000589">
    <property type="component" value="Chromosome 11"/>
</dbReference>
<sequence>MPITRMRMRPWLEMQINSNQIPGLIWINKADTKQEKKSQIPRHGRQTSVVP</sequence>
<evidence type="ECO:0000259" key="2">
    <source>
        <dbReference type="PROSITE" id="PS51507"/>
    </source>
</evidence>
<dbReference type="Antibodypedia" id="3180">
    <property type="antibodies" value="485 antibodies from 38 providers"/>
</dbReference>
<dbReference type="SMR" id="D6RH71"/>
<reference evidence="3" key="4">
    <citation type="submission" date="2025-09" db="UniProtKB">
        <authorList>
            <consortium name="Ensembl"/>
        </authorList>
    </citation>
    <scope>IDENTIFICATION</scope>
    <source>
        <strain evidence="3">C57BL/6J</strain>
    </source>
</reference>
<protein>
    <submittedName>
        <fullName evidence="3">Interferon regulatory factor 1</fullName>
    </submittedName>
</protein>
<dbReference type="MGI" id="MGI:96590">
    <property type="gene designation" value="Irf1"/>
</dbReference>
<dbReference type="HOGENOM" id="CLU_3105730_0_0_1"/>
<dbReference type="GeneTree" id="ENSGT00940000156288"/>
<organism evidence="3 5">
    <name type="scientific">Mus musculus</name>
    <name type="common">Mouse</name>
    <dbReference type="NCBI Taxonomy" id="10090"/>
    <lineage>
        <taxon>Eukaryota</taxon>
        <taxon>Metazoa</taxon>
        <taxon>Chordata</taxon>
        <taxon>Craniata</taxon>
        <taxon>Vertebrata</taxon>
        <taxon>Euteleostomi</taxon>
        <taxon>Mammalia</taxon>
        <taxon>Eutheria</taxon>
        <taxon>Euarchontoglires</taxon>
        <taxon>Glires</taxon>
        <taxon>Rodentia</taxon>
        <taxon>Myomorpha</taxon>
        <taxon>Muroidea</taxon>
        <taxon>Muridae</taxon>
        <taxon>Murinae</taxon>
        <taxon>Mus</taxon>
        <taxon>Mus</taxon>
    </lineage>
</organism>
<dbReference type="VEuPathDB" id="HostDB:ENSMUSG00000018899"/>
<dbReference type="InterPro" id="IPR036390">
    <property type="entry name" value="WH_DNA-bd_sf"/>
</dbReference>
<proteinExistence type="predicted"/>
<dbReference type="Ensembl" id="ENSMUST00000142221.9">
    <property type="protein sequence ID" value="ENSMUSP00000118795.2"/>
    <property type="gene ID" value="ENSMUSG00000018899.18"/>
</dbReference>
<accession>D6RH71</accession>
<dbReference type="AGR" id="MGI:96590"/>
<evidence type="ECO:0000313" key="3">
    <source>
        <dbReference type="Ensembl" id="ENSMUSP00000118795.2"/>
    </source>
</evidence>
<evidence type="ECO:0000256" key="1">
    <source>
        <dbReference type="SAM" id="MobiDB-lite"/>
    </source>
</evidence>